<evidence type="ECO:0000313" key="2">
    <source>
        <dbReference type="Proteomes" id="UP000828941"/>
    </source>
</evidence>
<sequence length="173" mass="19677">MTSPSPGHRRKVSGSLISDRKLGAFPPEEHSDLTRRRTQFISDALPPSTSNEKNESLRLTKVLLNVTVENSLGPVQVFMSPEETVGDLVRAALVIYRRDRRRPFLKDNDPNRYDLHYSPFTLQSLRTNEKLINLGSRNFFLRSKPSTSPRSDPVNITIDSSAFPLMMFVHLLL</sequence>
<evidence type="ECO:0000313" key="1">
    <source>
        <dbReference type="EMBL" id="KAI4327064.1"/>
    </source>
</evidence>
<name>A0ACB9MU62_BAUVA</name>
<comment type="caution">
    <text evidence="1">The sequence shown here is derived from an EMBL/GenBank/DDBJ whole genome shotgun (WGS) entry which is preliminary data.</text>
</comment>
<reference evidence="1 2" key="1">
    <citation type="journal article" date="2022" name="DNA Res.">
        <title>Chromosomal-level genome assembly of the orchid tree Bauhinia variegata (Leguminosae; Cercidoideae) supports the allotetraploid origin hypothesis of Bauhinia.</title>
        <authorList>
            <person name="Zhong Y."/>
            <person name="Chen Y."/>
            <person name="Zheng D."/>
            <person name="Pang J."/>
            <person name="Liu Y."/>
            <person name="Luo S."/>
            <person name="Meng S."/>
            <person name="Qian L."/>
            <person name="Wei D."/>
            <person name="Dai S."/>
            <person name="Zhou R."/>
        </authorList>
    </citation>
    <scope>NUCLEOTIDE SEQUENCE [LARGE SCALE GENOMIC DNA]</scope>
    <source>
        <strain evidence="1">BV-YZ2020</strain>
    </source>
</reference>
<accession>A0ACB9MU62</accession>
<dbReference type="Proteomes" id="UP000828941">
    <property type="component" value="Chromosome 8"/>
</dbReference>
<proteinExistence type="predicted"/>
<gene>
    <name evidence="1" type="ORF">L6164_019566</name>
</gene>
<protein>
    <submittedName>
        <fullName evidence="1">Uncharacterized protein</fullName>
    </submittedName>
</protein>
<dbReference type="EMBL" id="CM039433">
    <property type="protein sequence ID" value="KAI4327064.1"/>
    <property type="molecule type" value="Genomic_DNA"/>
</dbReference>
<keyword evidence="2" id="KW-1185">Reference proteome</keyword>
<organism evidence="1 2">
    <name type="scientific">Bauhinia variegata</name>
    <name type="common">Purple orchid tree</name>
    <name type="synonym">Phanera variegata</name>
    <dbReference type="NCBI Taxonomy" id="167791"/>
    <lineage>
        <taxon>Eukaryota</taxon>
        <taxon>Viridiplantae</taxon>
        <taxon>Streptophyta</taxon>
        <taxon>Embryophyta</taxon>
        <taxon>Tracheophyta</taxon>
        <taxon>Spermatophyta</taxon>
        <taxon>Magnoliopsida</taxon>
        <taxon>eudicotyledons</taxon>
        <taxon>Gunneridae</taxon>
        <taxon>Pentapetalae</taxon>
        <taxon>rosids</taxon>
        <taxon>fabids</taxon>
        <taxon>Fabales</taxon>
        <taxon>Fabaceae</taxon>
        <taxon>Cercidoideae</taxon>
        <taxon>Cercideae</taxon>
        <taxon>Bauhiniinae</taxon>
        <taxon>Bauhinia</taxon>
    </lineage>
</organism>